<evidence type="ECO:0000313" key="2">
    <source>
        <dbReference type="Proteomes" id="UP000288246"/>
    </source>
</evidence>
<dbReference type="EMBL" id="BHYL01000384">
    <property type="protein sequence ID" value="GCD21947.1"/>
    <property type="molecule type" value="Genomic_DNA"/>
</dbReference>
<dbReference type="Proteomes" id="UP000288246">
    <property type="component" value="Unassembled WGS sequence"/>
</dbReference>
<proteinExistence type="predicted"/>
<name>A0A401V4X2_9CELL</name>
<keyword evidence="2" id="KW-1185">Reference proteome</keyword>
<reference evidence="1 2" key="1">
    <citation type="submission" date="2018-11" db="EMBL/GenBank/DDBJ databases">
        <title>Draft genome sequence of Cellulomonas takizawaensis strain TKZ-21.</title>
        <authorList>
            <person name="Yamamura H."/>
            <person name="Hayashi T."/>
            <person name="Hamada M."/>
            <person name="Serisawa Y."/>
            <person name="Matsuyama K."/>
            <person name="Nakagawa Y."/>
            <person name="Otoguro M."/>
            <person name="Yanagida F."/>
            <person name="Hayakawa M."/>
        </authorList>
    </citation>
    <scope>NUCLEOTIDE SEQUENCE [LARGE SCALE GENOMIC DNA]</scope>
    <source>
        <strain evidence="1 2">TKZ-21</strain>
    </source>
</reference>
<accession>A0A401V4X2</accession>
<sequence length="122" mass="13293">MHEPSSAAWHSALAEKDAAAHARMADFTDRGEVDLLRRRLEATVAELEVARAGVHLRNGLLHDQSVALTERDERIQLLEARLTPDEARGSASGAARAVARRGRSVLRRGRSALRGVLAGRRA</sequence>
<gene>
    <name evidence="1" type="ORF">CTKZ_35090</name>
</gene>
<dbReference type="AlphaFoldDB" id="A0A401V4X2"/>
<evidence type="ECO:0000313" key="1">
    <source>
        <dbReference type="EMBL" id="GCD21947.1"/>
    </source>
</evidence>
<protein>
    <submittedName>
        <fullName evidence="1">Uncharacterized protein</fullName>
    </submittedName>
</protein>
<comment type="caution">
    <text evidence="1">The sequence shown here is derived from an EMBL/GenBank/DDBJ whole genome shotgun (WGS) entry which is preliminary data.</text>
</comment>
<organism evidence="1 2">
    <name type="scientific">Cellulomonas algicola</name>
    <dbReference type="NCBI Taxonomy" id="2071633"/>
    <lineage>
        <taxon>Bacteria</taxon>
        <taxon>Bacillati</taxon>
        <taxon>Actinomycetota</taxon>
        <taxon>Actinomycetes</taxon>
        <taxon>Micrococcales</taxon>
        <taxon>Cellulomonadaceae</taxon>
        <taxon>Cellulomonas</taxon>
    </lineage>
</organism>